<feature type="repeat" description="WD" evidence="1">
    <location>
        <begin position="1444"/>
        <end position="1479"/>
    </location>
</feature>
<dbReference type="InterPro" id="IPR052651">
    <property type="entry name" value="WDR81"/>
</dbReference>
<evidence type="ECO:0000313" key="5">
    <source>
        <dbReference type="Proteomes" id="UP000326759"/>
    </source>
</evidence>
<dbReference type="SMART" id="SM00320">
    <property type="entry name" value="WD40"/>
    <property type="match status" value="4"/>
</dbReference>
<accession>A0A5N5SLR5</accession>
<comment type="caution">
    <text evidence="4">The sequence shown here is derived from an EMBL/GenBank/DDBJ whole genome shotgun (WGS) entry which is preliminary data.</text>
</comment>
<dbReference type="Proteomes" id="UP000326759">
    <property type="component" value="Unassembled WGS sequence"/>
</dbReference>
<proteinExistence type="predicted"/>
<dbReference type="GO" id="GO:0005739">
    <property type="term" value="C:mitochondrion"/>
    <property type="evidence" value="ECO:0007669"/>
    <property type="project" value="TreeGrafter"/>
</dbReference>
<dbReference type="SUPFAM" id="SSF81837">
    <property type="entry name" value="BEACH domain"/>
    <property type="match status" value="1"/>
</dbReference>
<dbReference type="EMBL" id="SEYY01023178">
    <property type="protein sequence ID" value="KAB7495035.1"/>
    <property type="molecule type" value="Genomic_DNA"/>
</dbReference>
<dbReference type="InterPro" id="IPR015943">
    <property type="entry name" value="WD40/YVTN_repeat-like_dom_sf"/>
</dbReference>
<dbReference type="SMART" id="SM01026">
    <property type="entry name" value="Beach"/>
    <property type="match status" value="1"/>
</dbReference>
<dbReference type="PANTHER" id="PTHR44662">
    <property type="entry name" value="WD REPEAT-CONTAINING PROTEIN 81"/>
    <property type="match status" value="1"/>
</dbReference>
<protein>
    <submittedName>
        <fullName evidence="4">WD repeat-containing protein 81</fullName>
    </submittedName>
</protein>
<dbReference type="GO" id="GO:0035014">
    <property type="term" value="F:phosphatidylinositol 3-kinase regulator activity"/>
    <property type="evidence" value="ECO:0007669"/>
    <property type="project" value="TreeGrafter"/>
</dbReference>
<keyword evidence="5" id="KW-1185">Reference proteome</keyword>
<dbReference type="InterPro" id="IPR000409">
    <property type="entry name" value="BEACH_dom"/>
</dbReference>
<dbReference type="PROSITE" id="PS50294">
    <property type="entry name" value="WD_REPEATS_REGION"/>
    <property type="match status" value="1"/>
</dbReference>
<dbReference type="Pfam" id="PF00400">
    <property type="entry name" value="WD40"/>
    <property type="match status" value="3"/>
</dbReference>
<feature type="domain" description="BEACH" evidence="3">
    <location>
        <begin position="472"/>
        <end position="590"/>
    </location>
</feature>
<evidence type="ECO:0000259" key="3">
    <source>
        <dbReference type="PROSITE" id="PS50197"/>
    </source>
</evidence>
<dbReference type="InterPro" id="IPR001680">
    <property type="entry name" value="WD40_rpt"/>
</dbReference>
<dbReference type="Gene3D" id="1.10.1540.10">
    <property type="entry name" value="BEACH domain"/>
    <property type="match status" value="1"/>
</dbReference>
<dbReference type="InterPro" id="IPR036322">
    <property type="entry name" value="WD40_repeat_dom_sf"/>
</dbReference>
<dbReference type="PANTHER" id="PTHR44662:SF1">
    <property type="entry name" value="WD REPEAT-CONTAINING PROTEIN 81"/>
    <property type="match status" value="1"/>
</dbReference>
<reference evidence="4 5" key="1">
    <citation type="journal article" date="2019" name="PLoS Biol.">
        <title>Sex chromosomes control vertical transmission of feminizing Wolbachia symbionts in an isopod.</title>
        <authorList>
            <person name="Becking T."/>
            <person name="Chebbi M.A."/>
            <person name="Giraud I."/>
            <person name="Moumen B."/>
            <person name="Laverre T."/>
            <person name="Caubet Y."/>
            <person name="Peccoud J."/>
            <person name="Gilbert C."/>
            <person name="Cordaux R."/>
        </authorList>
    </citation>
    <scope>NUCLEOTIDE SEQUENCE [LARGE SCALE GENOMIC DNA]</scope>
    <source>
        <strain evidence="4">ANa2</strain>
        <tissue evidence="4">Whole body excluding digestive tract and cuticle</tissue>
    </source>
</reference>
<evidence type="ECO:0000313" key="4">
    <source>
        <dbReference type="EMBL" id="KAB7495035.1"/>
    </source>
</evidence>
<evidence type="ECO:0000256" key="1">
    <source>
        <dbReference type="PROSITE-ProRule" id="PRU00221"/>
    </source>
</evidence>
<dbReference type="GO" id="GO:0035973">
    <property type="term" value="P:aggrephagy"/>
    <property type="evidence" value="ECO:0007669"/>
    <property type="project" value="TreeGrafter"/>
</dbReference>
<dbReference type="Gene3D" id="2.130.10.10">
    <property type="entry name" value="YVTN repeat-like/Quinoprotein amine dehydrogenase"/>
    <property type="match status" value="1"/>
</dbReference>
<evidence type="ECO:0000256" key="2">
    <source>
        <dbReference type="SAM" id="MobiDB-lite"/>
    </source>
</evidence>
<organism evidence="4 5">
    <name type="scientific">Armadillidium nasatum</name>
    <dbReference type="NCBI Taxonomy" id="96803"/>
    <lineage>
        <taxon>Eukaryota</taxon>
        <taxon>Metazoa</taxon>
        <taxon>Ecdysozoa</taxon>
        <taxon>Arthropoda</taxon>
        <taxon>Crustacea</taxon>
        <taxon>Multicrustacea</taxon>
        <taxon>Malacostraca</taxon>
        <taxon>Eumalacostraca</taxon>
        <taxon>Peracarida</taxon>
        <taxon>Isopoda</taxon>
        <taxon>Oniscidea</taxon>
        <taxon>Crinocheta</taxon>
        <taxon>Armadillidiidae</taxon>
        <taxon>Armadillidium</taxon>
    </lineage>
</organism>
<feature type="compositionally biased region" description="Polar residues" evidence="2">
    <location>
        <begin position="911"/>
        <end position="929"/>
    </location>
</feature>
<dbReference type="PROSITE" id="PS50082">
    <property type="entry name" value="WD_REPEATS_2"/>
    <property type="match status" value="2"/>
</dbReference>
<sequence>MSIIHEICIALSINPFYCSGTRIDQTIECYLCGQWIRSVRRDLRYTPPPTHPLLTPEEIQSSLQLGESVGENWQKFLIQALPKCDDEVFALPKLMFCPKSSTQNQWSYFQILNHVSETNTKLLWEDSYLRFENHAVIKQWKEGQKSSLKSQKSVIKNALRRLYNSDVVQDDENIFKDGINLNIHPALFIIEADRYFFVFMKPTSYSIWDCVNFSPAKLKENEFGSLFVLHQLLEGVQNIHDSGLFLGNITLHHLRFGSDFLLTIIPEVSGSILSPDLLRAKKDTQKPCEGNVNDIPPTLPTKQNEESYLKYLSSDQAKTAIHNVLKILFWISLKDGYFAGHSFESPVYYPILPWVIDFTSPSCGWRDFTKTKYRLNKGDQQLNHTYELTENDPHVDQIAHHIPELFSEVTYYVYKARVTPKVILRKHVRQQFVPSHYPSSIARMYTLTPEECIPEFYCDASVFKSIHDDLPDLEVPSWCDGVEEFLQMHRTALESNYVSRRLHHWIDLYYGYKLTGSASVKAKNVCLPLVDDHSTLSRGGIVQLFNIPHPPKLTPSPFLTNEAFNLRHVRDIQVVGCLIVQIFSAPRSRILCSGSNFEDAYNLALKILQEPNDIPKCLHNALRLIFQLDQIGVNLSVPGIPSKFSAVSEYGLPPLDCNQMLQSLMNVISFPLSFSFISSFIKNMKSFSNVLEEYYFSTDSKKEEFIKNLTEKHIKRTVIDLKETIHFLSFDGLKLILPYTIELYSNPLSAVCAALYFTNIITQALGPSDSRKYILPLLTKLYELDSISKIHMKLFHKPFLLQLMIRFRLKTFLKHFITPIIEGAGGYKATVEGNSNTSAFSVLKRKSKTTSFGMDEPQQSFACEENISYQNKCENSNHKKQLKRRNSSIRSPSEIFVFEGGDDEDTLNDFGGSQSMDMNDSLKSPISDTLSLEEEESLQEGGGSIPSLCPSPHSPNLSGGETEDQTIYDDLVCETHIVNEEPPSDTIPIPHSKLMGNCSKDHVYSSSLPEKPFESRGFQILNESSEEKLLKDFISRSKANPFKEENLMKSDISGSLAEICCETILWLSHRLGPVLTAKYLTRNLLRMLSLCYLPESGALTSIASTNANSFSITKKEIAGDNNASKIISCLLEISDLYGEQVILLQYLSHITELVSWCGNKLNTNQESGLIGAMTLLQHLLLKLSDVTFMDYLQDTLIRNAVYPVIRLLSSLKVSITNGVVVRSILAWRVIDSLCIMIRRVGREMSKEKLSHAITRFTLLNGKIWKERELILVNGTFNGYISQVLEELKNVFTPELAYLSYVPLCRFLGTKYMEDSLPNHDLLRSLCLQFDENKQADHAADLSFGSQVSLEGITLHSDSPSATNVAVTGNRIDIKDTSDNFFEISTENVTLESQDFEFDISKFITKKNDNVRHLRGNWLAYWEHEIGRSEQDDKFAFKQIKLQSFVGHSNSVKSLYVMDNENSFISCSKDKTVKLWSLRSQGDGTAETGPQWTYSNHKKSVFDVVFCESLRLAASCDSTVHIWDPFTGTCLKQLDSLRHSPVTVSSSSVGLVRCLATSDDSTLVAVAHSSGVIATLDLRTGHILATWKPHEGEVLALQWYEKGTFVSSALDQTVCVWSVYDSKLKFLLKGPSEPVHILRTLGDQVITGTTANRVGLHTVHNSVASLHQVNELPAKKVLDTFQLKVFKTFYELTKPFLLGCKSIYSDKQT</sequence>
<dbReference type="OrthoDB" id="29306at2759"/>
<name>A0A5N5SLR5_9CRUS</name>
<dbReference type="Pfam" id="PF02138">
    <property type="entry name" value="Beach"/>
    <property type="match status" value="1"/>
</dbReference>
<dbReference type="PROSITE" id="PS50197">
    <property type="entry name" value="BEACH"/>
    <property type="match status" value="1"/>
</dbReference>
<gene>
    <name evidence="4" type="primary">Wdr81</name>
    <name evidence="4" type="ORF">Anas_04934</name>
</gene>
<feature type="region of interest" description="Disordered" evidence="2">
    <location>
        <begin position="893"/>
        <end position="963"/>
    </location>
</feature>
<keyword evidence="1" id="KW-0853">WD repeat</keyword>
<dbReference type="SUPFAM" id="SSF50978">
    <property type="entry name" value="WD40 repeat-like"/>
    <property type="match status" value="1"/>
</dbReference>
<feature type="repeat" description="WD" evidence="1">
    <location>
        <begin position="1493"/>
        <end position="1532"/>
    </location>
</feature>
<dbReference type="InterPro" id="IPR036372">
    <property type="entry name" value="BEACH_dom_sf"/>
</dbReference>